<dbReference type="AlphaFoldDB" id="A0A1H9EXI6"/>
<keyword evidence="2" id="KW-0812">Transmembrane</keyword>
<dbReference type="EMBL" id="FOFA01000003">
    <property type="protein sequence ID" value="SEQ30486.1"/>
    <property type="molecule type" value="Genomic_DNA"/>
</dbReference>
<keyword evidence="2" id="KW-0472">Membrane</keyword>
<feature type="compositionally biased region" description="Pro residues" evidence="1">
    <location>
        <begin position="8"/>
        <end position="37"/>
    </location>
</feature>
<feature type="transmembrane region" description="Helical" evidence="2">
    <location>
        <begin position="86"/>
        <end position="104"/>
    </location>
</feature>
<keyword evidence="2" id="KW-1133">Transmembrane helix</keyword>
<sequence length="136" mass="14741">MALRTVYNPPPNWPDPPPGWKPPPGWQPDPSWGPPPEGWELWTKERANPYAWLFGLGSGVVLLVVLIAIGTIAAGTPPSPEAFGEILGRCVTAGIVTSIIAWVSTRRWGLWLYPLITLGVSLFFSVLTTVGRQNGA</sequence>
<evidence type="ECO:0000256" key="1">
    <source>
        <dbReference type="SAM" id="MobiDB-lite"/>
    </source>
</evidence>
<accession>A0A1H9EXI6</accession>
<keyword evidence="4" id="KW-1185">Reference proteome</keyword>
<dbReference type="Proteomes" id="UP000198504">
    <property type="component" value="Unassembled WGS sequence"/>
</dbReference>
<name>A0A1H9EXI6_9ACTN</name>
<evidence type="ECO:0000313" key="4">
    <source>
        <dbReference type="Proteomes" id="UP000198504"/>
    </source>
</evidence>
<feature type="region of interest" description="Disordered" evidence="1">
    <location>
        <begin position="1"/>
        <end position="38"/>
    </location>
</feature>
<organism evidence="3 4">
    <name type="scientific">Microlunatus flavus</name>
    <dbReference type="NCBI Taxonomy" id="1036181"/>
    <lineage>
        <taxon>Bacteria</taxon>
        <taxon>Bacillati</taxon>
        <taxon>Actinomycetota</taxon>
        <taxon>Actinomycetes</taxon>
        <taxon>Propionibacteriales</taxon>
        <taxon>Propionibacteriaceae</taxon>
        <taxon>Microlunatus</taxon>
    </lineage>
</organism>
<gene>
    <name evidence="3" type="ORF">SAMN05421756_10385</name>
</gene>
<proteinExistence type="predicted"/>
<reference evidence="4" key="1">
    <citation type="submission" date="2016-10" db="EMBL/GenBank/DDBJ databases">
        <authorList>
            <person name="Varghese N."/>
            <person name="Submissions S."/>
        </authorList>
    </citation>
    <scope>NUCLEOTIDE SEQUENCE [LARGE SCALE GENOMIC DNA]</scope>
    <source>
        <strain evidence="4">CGMCC 4.6856</strain>
    </source>
</reference>
<evidence type="ECO:0000256" key="2">
    <source>
        <dbReference type="SAM" id="Phobius"/>
    </source>
</evidence>
<protein>
    <submittedName>
        <fullName evidence="3">Uncharacterized protein</fullName>
    </submittedName>
</protein>
<feature type="transmembrane region" description="Helical" evidence="2">
    <location>
        <begin position="50"/>
        <end position="74"/>
    </location>
</feature>
<evidence type="ECO:0000313" key="3">
    <source>
        <dbReference type="EMBL" id="SEQ30486.1"/>
    </source>
</evidence>
<feature type="transmembrane region" description="Helical" evidence="2">
    <location>
        <begin position="110"/>
        <end position="130"/>
    </location>
</feature>
<dbReference type="RefSeq" id="WP_091178706.1">
    <property type="nucleotide sequence ID" value="NZ_FOFA01000003.1"/>
</dbReference>
<dbReference type="STRING" id="1036181.SAMN05421756_10385"/>